<proteinExistence type="predicted"/>
<evidence type="ECO:0000259" key="4">
    <source>
        <dbReference type="PROSITE" id="PS50893"/>
    </source>
</evidence>
<sequence>MLRVNNVSVEIEKSKILEDISFSAEPGEIIGLVAPNGSGKTTLLNAISNLIPASKGEISIYGMNYKMHREKILKKIFFLQDHTVLYPNLTGREHLKLVQRLWESKQECGAVIEKLSMGSYIDKRVSKYSLGMQQRLLFGMCLISSCDLLLMDEPMNGLDPSNIKLISKSIKQLRDENKIVFFSSHILNNVDELCDRVIFLKQGRMVYESRKNNPDFNKYIIIKLENGNDADKVLSLFKDEEIKNATANEVWAEIDSSKSSFVVNQAFEQDMKFKSFFIGQKGSQLIYEEIYEGEDKWG</sequence>
<keyword evidence="2" id="KW-0547">Nucleotide-binding</keyword>
<dbReference type="Pfam" id="PF00005">
    <property type="entry name" value="ABC_tran"/>
    <property type="match status" value="1"/>
</dbReference>
<dbReference type="InterPro" id="IPR027417">
    <property type="entry name" value="P-loop_NTPase"/>
</dbReference>
<dbReference type="PROSITE" id="PS00211">
    <property type="entry name" value="ABC_TRANSPORTER_1"/>
    <property type="match status" value="1"/>
</dbReference>
<dbReference type="InterPro" id="IPR051782">
    <property type="entry name" value="ABC_Transporter_VariousFunc"/>
</dbReference>
<feature type="domain" description="ABC transporter" evidence="4">
    <location>
        <begin position="2"/>
        <end position="227"/>
    </location>
</feature>
<dbReference type="GO" id="GO:0016887">
    <property type="term" value="F:ATP hydrolysis activity"/>
    <property type="evidence" value="ECO:0007669"/>
    <property type="project" value="InterPro"/>
</dbReference>
<dbReference type="SMART" id="SM00382">
    <property type="entry name" value="AAA"/>
    <property type="match status" value="1"/>
</dbReference>
<dbReference type="PANTHER" id="PTHR42939:SF1">
    <property type="entry name" value="ABC TRANSPORTER ATP-BINDING PROTEIN ALBC-RELATED"/>
    <property type="match status" value="1"/>
</dbReference>
<dbReference type="EMBL" id="CP010525">
    <property type="protein sequence ID" value="AJO24212.1"/>
    <property type="molecule type" value="Genomic_DNA"/>
</dbReference>
<evidence type="ECO:0000313" key="6">
    <source>
        <dbReference type="Proteomes" id="UP000032024"/>
    </source>
</evidence>
<dbReference type="GO" id="GO:0005524">
    <property type="term" value="F:ATP binding"/>
    <property type="evidence" value="ECO:0007669"/>
    <property type="project" value="UniProtKB-KW"/>
</dbReference>
<dbReference type="InterPro" id="IPR003439">
    <property type="entry name" value="ABC_transporter-like_ATP-bd"/>
</dbReference>
<organism evidence="5 6">
    <name type="scientific">Heyndrickxia coagulans</name>
    <name type="common">Weizmannia coagulans</name>
    <dbReference type="NCBI Taxonomy" id="1398"/>
    <lineage>
        <taxon>Bacteria</taxon>
        <taxon>Bacillati</taxon>
        <taxon>Bacillota</taxon>
        <taxon>Bacilli</taxon>
        <taxon>Bacillales</taxon>
        <taxon>Bacillaceae</taxon>
        <taxon>Heyndrickxia</taxon>
    </lineage>
</organism>
<accession>A0AAN0T7F6</accession>
<name>A0AAN0T7F6_HEYCO</name>
<protein>
    <recommendedName>
        <fullName evidence="4">ABC transporter domain-containing protein</fullName>
    </recommendedName>
</protein>
<keyword evidence="6" id="KW-1185">Reference proteome</keyword>
<dbReference type="Proteomes" id="UP000032024">
    <property type="component" value="Chromosome"/>
</dbReference>
<dbReference type="CDD" id="cd03230">
    <property type="entry name" value="ABC_DR_subfamily_A"/>
    <property type="match status" value="1"/>
</dbReference>
<reference evidence="6" key="1">
    <citation type="submission" date="2015-01" db="EMBL/GenBank/DDBJ databases">
        <title>Comparative genome analysis of Bacillus coagulans HM-08, Clostridium butyricum HM-68, Bacillus subtilis HM-66 and Bacillus paralicheniformis BL-09.</title>
        <authorList>
            <person name="Zhang H."/>
        </authorList>
    </citation>
    <scope>NUCLEOTIDE SEQUENCE [LARGE SCALE GENOMIC DNA]</scope>
    <source>
        <strain evidence="6">HM-08</strain>
    </source>
</reference>
<dbReference type="Gene3D" id="3.40.50.300">
    <property type="entry name" value="P-loop containing nucleotide triphosphate hydrolases"/>
    <property type="match status" value="1"/>
</dbReference>
<evidence type="ECO:0000256" key="2">
    <source>
        <dbReference type="ARBA" id="ARBA00022741"/>
    </source>
</evidence>
<dbReference type="InterPro" id="IPR003593">
    <property type="entry name" value="AAA+_ATPase"/>
</dbReference>
<evidence type="ECO:0000256" key="1">
    <source>
        <dbReference type="ARBA" id="ARBA00022448"/>
    </source>
</evidence>
<evidence type="ECO:0000313" key="5">
    <source>
        <dbReference type="EMBL" id="AJO24212.1"/>
    </source>
</evidence>
<dbReference type="SUPFAM" id="SSF52540">
    <property type="entry name" value="P-loop containing nucleoside triphosphate hydrolases"/>
    <property type="match status" value="1"/>
</dbReference>
<keyword evidence="1" id="KW-0813">Transport</keyword>
<dbReference type="InterPro" id="IPR017871">
    <property type="entry name" value="ABC_transporter-like_CS"/>
</dbReference>
<gene>
    <name evidence="5" type="ORF">SB48_HM08orf05474</name>
</gene>
<dbReference type="PROSITE" id="PS50893">
    <property type="entry name" value="ABC_TRANSPORTER_2"/>
    <property type="match status" value="1"/>
</dbReference>
<dbReference type="RefSeq" id="WP_017552250.1">
    <property type="nucleotide sequence ID" value="NZ_CP010525.1"/>
</dbReference>
<keyword evidence="3" id="KW-0067">ATP-binding</keyword>
<dbReference type="PANTHER" id="PTHR42939">
    <property type="entry name" value="ABC TRANSPORTER ATP-BINDING PROTEIN ALBC-RELATED"/>
    <property type="match status" value="1"/>
</dbReference>
<evidence type="ECO:0000256" key="3">
    <source>
        <dbReference type="ARBA" id="ARBA00022840"/>
    </source>
</evidence>
<dbReference type="AlphaFoldDB" id="A0AAN0T7F6"/>